<evidence type="ECO:0000256" key="5">
    <source>
        <dbReference type="ARBA" id="ARBA00022692"/>
    </source>
</evidence>
<evidence type="ECO:0000256" key="8">
    <source>
        <dbReference type="ARBA" id="ARBA00023065"/>
    </source>
</evidence>
<dbReference type="Pfam" id="PF00858">
    <property type="entry name" value="ASC"/>
    <property type="match status" value="1"/>
</dbReference>
<evidence type="ECO:0000256" key="11">
    <source>
        <dbReference type="ARBA" id="ARBA00023303"/>
    </source>
</evidence>
<accession>A0A7R9BTE8</accession>
<dbReference type="OrthoDB" id="6628406at2759"/>
<keyword evidence="4 12" id="KW-0894">Sodium channel</keyword>
<dbReference type="GO" id="GO:0005886">
    <property type="term" value="C:plasma membrane"/>
    <property type="evidence" value="ECO:0007669"/>
    <property type="project" value="TreeGrafter"/>
</dbReference>
<dbReference type="AlphaFoldDB" id="A0A7R9BTE8"/>
<keyword evidence="11 12" id="KW-0407">Ion channel</keyword>
<evidence type="ECO:0000256" key="1">
    <source>
        <dbReference type="ARBA" id="ARBA00004141"/>
    </source>
</evidence>
<keyword evidence="8 12" id="KW-0406">Ion transport</keyword>
<comment type="subcellular location">
    <subcellularLocation>
        <location evidence="1">Membrane</location>
        <topology evidence="1">Multi-pass membrane protein</topology>
    </subcellularLocation>
</comment>
<keyword evidence="6 13" id="KW-1133">Transmembrane helix</keyword>
<keyword evidence="3 12" id="KW-0813">Transport</keyword>
<feature type="transmembrane region" description="Helical" evidence="13">
    <location>
        <begin position="219"/>
        <end position="242"/>
    </location>
</feature>
<evidence type="ECO:0000256" key="3">
    <source>
        <dbReference type="ARBA" id="ARBA00022448"/>
    </source>
</evidence>
<dbReference type="PANTHER" id="PTHR11690:SF300">
    <property type="entry name" value="PICKPOCKET PROTEIN 19"/>
    <property type="match status" value="1"/>
</dbReference>
<dbReference type="Gene3D" id="1.10.287.770">
    <property type="entry name" value="YojJ-like"/>
    <property type="match status" value="1"/>
</dbReference>
<gene>
    <name evidence="14" type="ORF">NMOB1V02_LOCUS8909</name>
</gene>
<keyword evidence="7" id="KW-0915">Sodium</keyword>
<evidence type="ECO:0000256" key="13">
    <source>
        <dbReference type="SAM" id="Phobius"/>
    </source>
</evidence>
<protein>
    <submittedName>
        <fullName evidence="14">Uncharacterized protein</fullName>
    </submittedName>
</protein>
<evidence type="ECO:0000256" key="6">
    <source>
        <dbReference type="ARBA" id="ARBA00022989"/>
    </source>
</evidence>
<evidence type="ECO:0000256" key="10">
    <source>
        <dbReference type="ARBA" id="ARBA00023201"/>
    </source>
</evidence>
<name>A0A7R9BTE8_9CRUS</name>
<proteinExistence type="inferred from homology"/>
<dbReference type="InterPro" id="IPR001873">
    <property type="entry name" value="ENaC"/>
</dbReference>
<organism evidence="14">
    <name type="scientific">Notodromas monacha</name>
    <dbReference type="NCBI Taxonomy" id="399045"/>
    <lineage>
        <taxon>Eukaryota</taxon>
        <taxon>Metazoa</taxon>
        <taxon>Ecdysozoa</taxon>
        <taxon>Arthropoda</taxon>
        <taxon>Crustacea</taxon>
        <taxon>Oligostraca</taxon>
        <taxon>Ostracoda</taxon>
        <taxon>Podocopa</taxon>
        <taxon>Podocopida</taxon>
        <taxon>Cypridocopina</taxon>
        <taxon>Cypridoidea</taxon>
        <taxon>Cyprididae</taxon>
        <taxon>Notodromas</taxon>
    </lineage>
</organism>
<dbReference type="GO" id="GO:0015280">
    <property type="term" value="F:ligand-gated sodium channel activity"/>
    <property type="evidence" value="ECO:0007669"/>
    <property type="project" value="TreeGrafter"/>
</dbReference>
<evidence type="ECO:0000313" key="14">
    <source>
        <dbReference type="EMBL" id="CAD7281261.1"/>
    </source>
</evidence>
<reference evidence="14" key="1">
    <citation type="submission" date="2020-11" db="EMBL/GenBank/DDBJ databases">
        <authorList>
            <person name="Tran Van P."/>
        </authorList>
    </citation>
    <scope>NUCLEOTIDE SEQUENCE</scope>
</reference>
<evidence type="ECO:0000256" key="7">
    <source>
        <dbReference type="ARBA" id="ARBA00023053"/>
    </source>
</evidence>
<keyword evidence="15" id="KW-1185">Reference proteome</keyword>
<evidence type="ECO:0000256" key="12">
    <source>
        <dbReference type="RuleBase" id="RU000679"/>
    </source>
</evidence>
<keyword evidence="9 13" id="KW-0472">Membrane</keyword>
<dbReference type="EMBL" id="OA884767">
    <property type="protein sequence ID" value="CAD7281261.1"/>
    <property type="molecule type" value="Genomic_DNA"/>
</dbReference>
<keyword evidence="5 12" id="KW-0812">Transmembrane</keyword>
<sequence length="265" mass="29959">MRADCWFGRGMTCNMRDGTVSTSGMFNNMYMKMTETTPIIKSSEVGWKIHLHDPKDIPVLDIQTHGFTVLPGWSKDVRLQIRDFRTLNTKQRPCDDSESYSMSKCTTRCFSDELLRKAGCLLPYVANVIPNAPTCETPSSYVAAEKAAKELFFSGQWNPNDCLCARSCDQTYFTPHGEAVLSNENASRIRIYYQEMTYDDISESFAYTEIPLLCDIGGALGLMLGASVLTFVEVLETFWSFVLKFRGKTKRKTKSAKSNHSFMPT</sequence>
<dbReference type="EMBL" id="CAJPEX010002730">
    <property type="protein sequence ID" value="CAG0921413.1"/>
    <property type="molecule type" value="Genomic_DNA"/>
</dbReference>
<comment type="similarity">
    <text evidence="2 12">Belongs to the amiloride-sensitive sodium channel (TC 1.A.6) family.</text>
</comment>
<dbReference type="Proteomes" id="UP000678499">
    <property type="component" value="Unassembled WGS sequence"/>
</dbReference>
<dbReference type="PANTHER" id="PTHR11690">
    <property type="entry name" value="AMILORIDE-SENSITIVE SODIUM CHANNEL-RELATED"/>
    <property type="match status" value="1"/>
</dbReference>
<keyword evidence="10 12" id="KW-0739">Sodium transport</keyword>
<dbReference type="Gene3D" id="1.10.287.820">
    <property type="entry name" value="Acid-sensing ion channel domain"/>
    <property type="match status" value="1"/>
</dbReference>
<evidence type="ECO:0000313" key="15">
    <source>
        <dbReference type="Proteomes" id="UP000678499"/>
    </source>
</evidence>
<evidence type="ECO:0000256" key="2">
    <source>
        <dbReference type="ARBA" id="ARBA00007193"/>
    </source>
</evidence>
<evidence type="ECO:0000256" key="9">
    <source>
        <dbReference type="ARBA" id="ARBA00023136"/>
    </source>
</evidence>
<evidence type="ECO:0000256" key="4">
    <source>
        <dbReference type="ARBA" id="ARBA00022461"/>
    </source>
</evidence>